<organism evidence="13 14">
    <name type="scientific">Arachis hypogaea</name>
    <name type="common">Peanut</name>
    <dbReference type="NCBI Taxonomy" id="3818"/>
    <lineage>
        <taxon>Eukaryota</taxon>
        <taxon>Viridiplantae</taxon>
        <taxon>Streptophyta</taxon>
        <taxon>Embryophyta</taxon>
        <taxon>Tracheophyta</taxon>
        <taxon>Spermatophyta</taxon>
        <taxon>Magnoliopsida</taxon>
        <taxon>eudicotyledons</taxon>
        <taxon>Gunneridae</taxon>
        <taxon>Pentapetalae</taxon>
        <taxon>rosids</taxon>
        <taxon>fabids</taxon>
        <taxon>Fabales</taxon>
        <taxon>Fabaceae</taxon>
        <taxon>Papilionoideae</taxon>
        <taxon>50 kb inversion clade</taxon>
        <taxon>dalbergioids sensu lato</taxon>
        <taxon>Dalbergieae</taxon>
        <taxon>Pterocarpus clade</taxon>
        <taxon>Arachis</taxon>
    </lineage>
</organism>
<feature type="transmembrane region" description="Helical" evidence="10">
    <location>
        <begin position="66"/>
        <end position="84"/>
    </location>
</feature>
<feature type="compositionally biased region" description="Low complexity" evidence="11">
    <location>
        <begin position="33"/>
        <end position="49"/>
    </location>
</feature>
<comment type="subcellular location">
    <subcellularLocation>
        <location evidence="1 10">Cell membrane</location>
        <topology evidence="1 10">Multi-pass membrane protein</topology>
    </subcellularLocation>
</comment>
<evidence type="ECO:0000256" key="11">
    <source>
        <dbReference type="SAM" id="MobiDB-lite"/>
    </source>
</evidence>
<evidence type="ECO:0000256" key="1">
    <source>
        <dbReference type="ARBA" id="ARBA00004651"/>
    </source>
</evidence>
<evidence type="ECO:0000256" key="3">
    <source>
        <dbReference type="ARBA" id="ARBA00011489"/>
    </source>
</evidence>
<name>A0A445DZ06_ARAHY</name>
<dbReference type="InterPro" id="IPR006459">
    <property type="entry name" value="CASP/CASPL"/>
</dbReference>
<evidence type="ECO:0000259" key="12">
    <source>
        <dbReference type="Pfam" id="PF04535"/>
    </source>
</evidence>
<keyword evidence="14" id="KW-1185">Reference proteome</keyword>
<evidence type="ECO:0000256" key="10">
    <source>
        <dbReference type="RuleBase" id="RU361233"/>
    </source>
</evidence>
<accession>A0A445DZ06</accession>
<dbReference type="AlphaFoldDB" id="A0A445DZ06"/>
<keyword evidence="8" id="KW-0961">Cell wall biogenesis/degradation</keyword>
<reference evidence="13 14" key="1">
    <citation type="submission" date="2019-01" db="EMBL/GenBank/DDBJ databases">
        <title>Sequencing of cultivated peanut Arachis hypogaea provides insights into genome evolution and oil improvement.</title>
        <authorList>
            <person name="Chen X."/>
        </authorList>
    </citation>
    <scope>NUCLEOTIDE SEQUENCE [LARGE SCALE GENOMIC DNA]</scope>
    <source>
        <strain evidence="14">cv. Fuhuasheng</strain>
        <tissue evidence="13">Leaves</tissue>
    </source>
</reference>
<dbReference type="GO" id="GO:0005886">
    <property type="term" value="C:plasma membrane"/>
    <property type="evidence" value="ECO:0007669"/>
    <property type="project" value="UniProtKB-SubCell"/>
</dbReference>
<evidence type="ECO:0000256" key="8">
    <source>
        <dbReference type="ARBA" id="ARBA00023316"/>
    </source>
</evidence>
<dbReference type="InterPro" id="IPR044173">
    <property type="entry name" value="CASPL"/>
</dbReference>
<keyword evidence="7 10" id="KW-0472">Membrane</keyword>
<proteinExistence type="inferred from homology"/>
<feature type="transmembrane region" description="Helical" evidence="10">
    <location>
        <begin position="144"/>
        <end position="170"/>
    </location>
</feature>
<evidence type="ECO:0000256" key="7">
    <source>
        <dbReference type="ARBA" id="ARBA00023136"/>
    </source>
</evidence>
<dbReference type="Pfam" id="PF04535">
    <property type="entry name" value="CASP_dom"/>
    <property type="match status" value="1"/>
</dbReference>
<dbReference type="EMBL" id="SDMP01000003">
    <property type="protein sequence ID" value="RYR68369.1"/>
    <property type="molecule type" value="Genomic_DNA"/>
</dbReference>
<feature type="domain" description="Casparian strip membrane protein" evidence="12">
    <location>
        <begin position="59"/>
        <end position="207"/>
    </location>
</feature>
<gene>
    <name evidence="13" type="ORF">Ahy_A03g014863</name>
</gene>
<dbReference type="Proteomes" id="UP000289738">
    <property type="component" value="Chromosome A03"/>
</dbReference>
<dbReference type="STRING" id="3818.A0A445DZ06"/>
<keyword evidence="5 10" id="KW-0812">Transmembrane</keyword>
<sequence length="222" mass="23646">MDSNKENEVATVAITKAKDGGKGKSVKWGAPISTDQSSSSVSTKSAASLPRPPAARWRKGVAIADFVLRLGVIGAAIGAAYLMGNNEEVLPFFTQFLQFHAQWSDFPMFQFLVVAAGVIGGYAVLCLPFSYVCIVRPYALGPRLLLMILDIVMMGLITTAAAAAGGIVYLSHNGSQHANWIAICQGYANFCQTASESVVLSFVAAFFFICLVPLSALSLKRN</sequence>
<feature type="region of interest" description="Disordered" evidence="11">
    <location>
        <begin position="1"/>
        <end position="51"/>
    </location>
</feature>
<dbReference type="GO" id="GO:0071555">
    <property type="term" value="P:cell wall organization"/>
    <property type="evidence" value="ECO:0007669"/>
    <property type="project" value="UniProtKB-KW"/>
</dbReference>
<evidence type="ECO:0000313" key="14">
    <source>
        <dbReference type="Proteomes" id="UP000289738"/>
    </source>
</evidence>
<evidence type="ECO:0000256" key="9">
    <source>
        <dbReference type="ARBA" id="ARBA00025302"/>
    </source>
</evidence>
<comment type="subunit">
    <text evidence="3 10">Homodimer and heterodimers.</text>
</comment>
<dbReference type="PANTHER" id="PTHR36488:SF11">
    <property type="entry name" value="CASP-LIKE PROTEIN"/>
    <property type="match status" value="1"/>
</dbReference>
<keyword evidence="6 10" id="KW-1133">Transmembrane helix</keyword>
<evidence type="ECO:0000256" key="5">
    <source>
        <dbReference type="ARBA" id="ARBA00022692"/>
    </source>
</evidence>
<comment type="function">
    <text evidence="9">Regulates membrane-cell wall junctions and localized cell wall deposition. Required for establishment of the Casparian strip membrane domain (CSD) and the subsequent formation of Casparian strips, a cell wall modification of the root endodermis that determines an apoplastic barrier between the intraorganismal apoplasm and the extraorganismal apoplasm and prevents lateral diffusion.</text>
</comment>
<feature type="transmembrane region" description="Helical" evidence="10">
    <location>
        <begin position="108"/>
        <end position="132"/>
    </location>
</feature>
<comment type="caution">
    <text evidence="13">The sequence shown here is derived from an EMBL/GenBank/DDBJ whole genome shotgun (WGS) entry which is preliminary data.</text>
</comment>
<evidence type="ECO:0000256" key="6">
    <source>
        <dbReference type="ARBA" id="ARBA00022989"/>
    </source>
</evidence>
<dbReference type="NCBIfam" id="TIGR01569">
    <property type="entry name" value="A_tha_TIGR01569"/>
    <property type="match status" value="1"/>
</dbReference>
<evidence type="ECO:0000313" key="13">
    <source>
        <dbReference type="EMBL" id="RYR68369.1"/>
    </source>
</evidence>
<evidence type="ECO:0000256" key="4">
    <source>
        <dbReference type="ARBA" id="ARBA00022475"/>
    </source>
</evidence>
<evidence type="ECO:0000256" key="2">
    <source>
        <dbReference type="ARBA" id="ARBA00007651"/>
    </source>
</evidence>
<dbReference type="InterPro" id="IPR006702">
    <property type="entry name" value="CASP_dom"/>
</dbReference>
<dbReference type="PANTHER" id="PTHR36488">
    <property type="entry name" value="CASP-LIKE PROTEIN 1U1"/>
    <property type="match status" value="1"/>
</dbReference>
<keyword evidence="4 10" id="KW-1003">Cell membrane</keyword>
<protein>
    <recommendedName>
        <fullName evidence="10">CASP-like protein</fullName>
    </recommendedName>
</protein>
<comment type="similarity">
    <text evidence="2 10">Belongs to the Casparian strip membrane proteins (CASP) family.</text>
</comment>
<feature type="transmembrane region" description="Helical" evidence="10">
    <location>
        <begin position="198"/>
        <end position="219"/>
    </location>
</feature>